<protein>
    <submittedName>
        <fullName evidence="2">Uncharacterized protein</fullName>
    </submittedName>
</protein>
<proteinExistence type="predicted"/>
<dbReference type="Proteomes" id="UP001500879">
    <property type="component" value="Unassembled WGS sequence"/>
</dbReference>
<dbReference type="EMBL" id="BAAABX010000093">
    <property type="protein sequence ID" value="GAA0438971.1"/>
    <property type="molecule type" value="Genomic_DNA"/>
</dbReference>
<comment type="caution">
    <text evidence="2">The sequence shown here is derived from an EMBL/GenBank/DDBJ whole genome shotgun (WGS) entry which is preliminary data.</text>
</comment>
<name>A0ABN0Z8K3_9ACTN</name>
<feature type="compositionally biased region" description="Low complexity" evidence="1">
    <location>
        <begin position="471"/>
        <end position="482"/>
    </location>
</feature>
<feature type="compositionally biased region" description="Basic and acidic residues" evidence="1">
    <location>
        <begin position="682"/>
        <end position="691"/>
    </location>
</feature>
<dbReference type="RefSeq" id="WP_344033141.1">
    <property type="nucleotide sequence ID" value="NZ_BAAABX010000093.1"/>
</dbReference>
<evidence type="ECO:0000256" key="1">
    <source>
        <dbReference type="SAM" id="MobiDB-lite"/>
    </source>
</evidence>
<accession>A0ABN0Z8K3</accession>
<feature type="region of interest" description="Disordered" evidence="1">
    <location>
        <begin position="661"/>
        <end position="691"/>
    </location>
</feature>
<sequence>MSDQRINEELYDPLTQAMAEALRLAITIAAVVADEIVRAREERYRREEAASQERARLLAERLRAERSAVEPLLREAWQERFWRTPDARRVGKCWQAAAEWAGGDAFARETLEHLRQQLEKRYGIEAPVWPLHGAEISRMIALAAPEFQRFLQQGRTAAQDVATVSLVVLVRDTADPLAIVHQDVVIVAAGMPPSEAGANAFLRWAEQTRAEAPDLDVSRFYIEVLENTADGVQQVPAVRIYGHEAERAQQDALRWQRAVVSGAQEATPAELFYALEQERGRLEAEKDHRVSRFREYRGRLDSEGLSDADRKRLAGNITAIIDGLPVLRQQMEELQLRIEAAGAQVRGEDPAHVYGAVQLRDLLDQGWWETANDTEIAGVWDTVRGWSPGQARTEMQTHLREEISKHHGVHVPPGGELTGDDIAHLLVDSTRVDEAITVSLASEELRDEGMAAYEEAAGLHAQAQEKEAAADEAQSAGATEDSASLRAEAASLLQHVMEVKGRAEALMDRSAWVSAQGVAAEFAVLQSGNARAVERLTQEFARRWARTPAPEAVRQFLAETEHGFSPTGNQTVLTAVPLNNERTVWRALPPTAGAVPQAGPEAERAPETAVAVHEASAAEKAAREAREARQAAAEVALRGMEDQEAAEAARLTALAFPEGPEAAVAKAPAGSRGSGSTGPSSSRERAAELGR</sequence>
<evidence type="ECO:0000313" key="2">
    <source>
        <dbReference type="EMBL" id="GAA0438971.1"/>
    </source>
</evidence>
<gene>
    <name evidence="2" type="ORF">GCM10010357_70460</name>
</gene>
<reference evidence="2 3" key="1">
    <citation type="journal article" date="2019" name="Int. J. Syst. Evol. Microbiol.">
        <title>The Global Catalogue of Microorganisms (GCM) 10K type strain sequencing project: providing services to taxonomists for standard genome sequencing and annotation.</title>
        <authorList>
            <consortium name="The Broad Institute Genomics Platform"/>
            <consortium name="The Broad Institute Genome Sequencing Center for Infectious Disease"/>
            <person name="Wu L."/>
            <person name="Ma J."/>
        </authorList>
    </citation>
    <scope>NUCLEOTIDE SEQUENCE [LARGE SCALE GENOMIC DNA]</scope>
    <source>
        <strain evidence="2 3">JCM 4788</strain>
    </source>
</reference>
<evidence type="ECO:0000313" key="3">
    <source>
        <dbReference type="Proteomes" id="UP001500879"/>
    </source>
</evidence>
<keyword evidence="3" id="KW-1185">Reference proteome</keyword>
<organism evidence="2 3">
    <name type="scientific">Streptomyces luteireticuli</name>
    <dbReference type="NCBI Taxonomy" id="173858"/>
    <lineage>
        <taxon>Bacteria</taxon>
        <taxon>Bacillati</taxon>
        <taxon>Actinomycetota</taxon>
        <taxon>Actinomycetes</taxon>
        <taxon>Kitasatosporales</taxon>
        <taxon>Streptomycetaceae</taxon>
        <taxon>Streptomyces</taxon>
    </lineage>
</organism>
<feature type="region of interest" description="Disordered" evidence="1">
    <location>
        <begin position="460"/>
        <end position="482"/>
    </location>
</feature>